<keyword evidence="3" id="KW-1185">Reference proteome</keyword>
<dbReference type="AlphaFoldDB" id="A0A167X8B2"/>
<dbReference type="EMBL" id="KV417768">
    <property type="protein sequence ID" value="KZP06933.1"/>
    <property type="molecule type" value="Genomic_DNA"/>
</dbReference>
<protein>
    <recommendedName>
        <fullName evidence="1">Integrase core domain-containing protein</fullName>
    </recommendedName>
</protein>
<name>A0A167X8B2_9AGAM</name>
<evidence type="ECO:0000313" key="3">
    <source>
        <dbReference type="Proteomes" id="UP000076532"/>
    </source>
</evidence>
<evidence type="ECO:0000313" key="2">
    <source>
        <dbReference type="EMBL" id="KZP06933.1"/>
    </source>
</evidence>
<dbReference type="STRING" id="436010.A0A167X8B2"/>
<evidence type="ECO:0000259" key="1">
    <source>
        <dbReference type="Pfam" id="PF24764"/>
    </source>
</evidence>
<dbReference type="Proteomes" id="UP000076532">
    <property type="component" value="Unassembled WGS sequence"/>
</dbReference>
<gene>
    <name evidence="2" type="ORF">FIBSPDRAFT_763598</name>
</gene>
<proteinExistence type="predicted"/>
<accession>A0A167X8B2</accession>
<sequence>MWVKVGTQFARRWWAFFTRLEHLHYLDADNPTHLWLLLNLFLNNLNDNCKAFQQHWNNHLMGGSTTNDKSPLDQCFLGQARLGVYKDECASIHPDIISTYYGVHCKIINCGPDLADEINEDVADHIAADQQTHVCHEAIKVPVYGNPFMDEATEAKFWQLLAQMVEGDIVPEDVGLHSHKWNDRQYPLFEVLRVGNRGTKEVQISLEEAVWQQRAKLWGQAMTALEVVLTSI</sequence>
<organism evidence="2 3">
    <name type="scientific">Athelia psychrophila</name>
    <dbReference type="NCBI Taxonomy" id="1759441"/>
    <lineage>
        <taxon>Eukaryota</taxon>
        <taxon>Fungi</taxon>
        <taxon>Dikarya</taxon>
        <taxon>Basidiomycota</taxon>
        <taxon>Agaricomycotina</taxon>
        <taxon>Agaricomycetes</taxon>
        <taxon>Agaricomycetidae</taxon>
        <taxon>Atheliales</taxon>
        <taxon>Atheliaceae</taxon>
        <taxon>Athelia</taxon>
    </lineage>
</organism>
<dbReference type="Pfam" id="PF24764">
    <property type="entry name" value="rva_4"/>
    <property type="match status" value="1"/>
</dbReference>
<dbReference type="InterPro" id="IPR058913">
    <property type="entry name" value="Integrase_dom_put"/>
</dbReference>
<feature type="domain" description="Integrase core" evidence="1">
    <location>
        <begin position="1"/>
        <end position="73"/>
    </location>
</feature>
<reference evidence="2 3" key="1">
    <citation type="journal article" date="2016" name="Mol. Biol. Evol.">
        <title>Comparative Genomics of Early-Diverging Mushroom-Forming Fungi Provides Insights into the Origins of Lignocellulose Decay Capabilities.</title>
        <authorList>
            <person name="Nagy L.G."/>
            <person name="Riley R."/>
            <person name="Tritt A."/>
            <person name="Adam C."/>
            <person name="Daum C."/>
            <person name="Floudas D."/>
            <person name="Sun H."/>
            <person name="Yadav J.S."/>
            <person name="Pangilinan J."/>
            <person name="Larsson K.H."/>
            <person name="Matsuura K."/>
            <person name="Barry K."/>
            <person name="Labutti K."/>
            <person name="Kuo R."/>
            <person name="Ohm R.A."/>
            <person name="Bhattacharya S.S."/>
            <person name="Shirouzu T."/>
            <person name="Yoshinaga Y."/>
            <person name="Martin F.M."/>
            <person name="Grigoriev I.V."/>
            <person name="Hibbett D.S."/>
        </authorList>
    </citation>
    <scope>NUCLEOTIDE SEQUENCE [LARGE SCALE GENOMIC DNA]</scope>
    <source>
        <strain evidence="2 3">CBS 109695</strain>
    </source>
</reference>
<dbReference type="OrthoDB" id="3228476at2759"/>